<dbReference type="EMBL" id="FNOK01000090">
    <property type="protein sequence ID" value="SDZ52721.1"/>
    <property type="molecule type" value="Genomic_DNA"/>
</dbReference>
<sequence length="86" mass="8941">MSPGGAITRAPDLASAVTVAWAPHRVRDTAVQRGHGFRGGMSSATVMPGKTYTYEQALAVAVQPGELQLALQPTFASEKAVFLGDA</sequence>
<dbReference type="Proteomes" id="UP000199529">
    <property type="component" value="Unassembled WGS sequence"/>
</dbReference>
<protein>
    <submittedName>
        <fullName evidence="1">Uncharacterized protein</fullName>
    </submittedName>
</protein>
<organism evidence="1 2">
    <name type="scientific">Saccharopolyspora shandongensis</name>
    <dbReference type="NCBI Taxonomy" id="418495"/>
    <lineage>
        <taxon>Bacteria</taxon>
        <taxon>Bacillati</taxon>
        <taxon>Actinomycetota</taxon>
        <taxon>Actinomycetes</taxon>
        <taxon>Pseudonocardiales</taxon>
        <taxon>Pseudonocardiaceae</taxon>
        <taxon>Saccharopolyspora</taxon>
    </lineage>
</organism>
<evidence type="ECO:0000313" key="2">
    <source>
        <dbReference type="Proteomes" id="UP000199529"/>
    </source>
</evidence>
<dbReference type="AlphaFoldDB" id="A0A1H3TSD8"/>
<keyword evidence="2" id="KW-1185">Reference proteome</keyword>
<name>A0A1H3TSD8_9PSEU</name>
<dbReference type="STRING" id="418495.SAMN05216215_109010"/>
<accession>A0A1H3TSD8</accession>
<proteinExistence type="predicted"/>
<reference evidence="2" key="1">
    <citation type="submission" date="2016-10" db="EMBL/GenBank/DDBJ databases">
        <authorList>
            <person name="Varghese N."/>
            <person name="Submissions S."/>
        </authorList>
    </citation>
    <scope>NUCLEOTIDE SEQUENCE [LARGE SCALE GENOMIC DNA]</scope>
    <source>
        <strain evidence="2">CGMCC 4.3530</strain>
    </source>
</reference>
<gene>
    <name evidence="1" type="ORF">SAMN05216215_109010</name>
</gene>
<evidence type="ECO:0000313" key="1">
    <source>
        <dbReference type="EMBL" id="SDZ52721.1"/>
    </source>
</evidence>